<sequence length="294" mass="32244">MNRILHRTQAAALLCLSVLGSAVQADDDLASYALTITPRLLSDVRNRSISDSLNRPGAKVTVEFAHESGLIGLAEIGSVSKKQFLDGDGANVLLAGGYRFGDPEAWHFGVGLAGEFFPGAHFKAPSRIDPETGAPDGFRSTNYNSQFAVLEIGYGALQGRILNVLSENYRGANTAGVCGAQLQFNPDPTKGLECYAKGEHNSRGSLLYDLDYRYELTPRTSLKLHAGYQQIRNFSEANFSDYGVGLVHRHWGFDFGLDYLSPHTRARELYIAEDGDHQRATDEARWVLSVARPF</sequence>
<evidence type="ECO:0000313" key="2">
    <source>
        <dbReference type="EMBL" id="ONN70190.1"/>
    </source>
</evidence>
<comment type="caution">
    <text evidence="3">The sequence shown here is derived from an EMBL/GenBank/DDBJ whole genome shotgun (WGS) entry which is preliminary data.</text>
</comment>
<evidence type="ECO:0000313" key="4">
    <source>
        <dbReference type="Proteomes" id="UP000183046"/>
    </source>
</evidence>
<dbReference type="STRING" id="237610.BJP27_04120"/>
<organism evidence="3 4">
    <name type="scientific">Pseudomonas oryzihabitans</name>
    <dbReference type="NCBI Taxonomy" id="47885"/>
    <lineage>
        <taxon>Bacteria</taxon>
        <taxon>Pseudomonadati</taxon>
        <taxon>Pseudomonadota</taxon>
        <taxon>Gammaproteobacteria</taxon>
        <taxon>Pseudomonadales</taxon>
        <taxon>Pseudomonadaceae</taxon>
        <taxon>Pseudomonas</taxon>
    </lineage>
</organism>
<dbReference type="RefSeq" id="WP_027599631.1">
    <property type="nucleotide sequence ID" value="NZ_CP044074.1"/>
</dbReference>
<reference evidence="3" key="2">
    <citation type="submission" date="2016-10" db="EMBL/GenBank/DDBJ databases">
        <authorList>
            <person name="Varghese N."/>
            <person name="Submissions S."/>
        </authorList>
    </citation>
    <scope>NUCLEOTIDE SEQUENCE</scope>
    <source>
        <strain evidence="3">DSM 15758</strain>
    </source>
</reference>
<dbReference type="EMBL" id="MTLN01000008">
    <property type="protein sequence ID" value="ONN70190.1"/>
    <property type="molecule type" value="Genomic_DNA"/>
</dbReference>
<reference evidence="4" key="1">
    <citation type="submission" date="2016-10" db="EMBL/GenBank/DDBJ databases">
        <authorList>
            <person name="de Groot N.N."/>
        </authorList>
    </citation>
    <scope>NUCLEOTIDE SEQUENCE [LARGE SCALE GENOMIC DNA]</scope>
    <source>
        <strain evidence="4">DSM 15758</strain>
    </source>
</reference>
<dbReference type="InterPro" id="IPR010239">
    <property type="entry name" value="CHP02001"/>
</dbReference>
<dbReference type="eggNOG" id="ENOG5033T15">
    <property type="taxonomic scope" value="Bacteria"/>
</dbReference>
<dbReference type="Pfam" id="PF09694">
    <property type="entry name" value="Gcw_chp"/>
    <property type="match status" value="1"/>
</dbReference>
<dbReference type="EMBL" id="FMWB01000001">
    <property type="protein sequence ID" value="SCZ20758.1"/>
    <property type="molecule type" value="Genomic_DNA"/>
</dbReference>
<reference evidence="2 5" key="3">
    <citation type="submission" date="2017-01" db="EMBL/GenBank/DDBJ databases">
        <title>Pseudomonas psychrotolerans genome sequencing and assembly.</title>
        <authorList>
            <person name="Vyas B."/>
            <person name="Mayilraj S."/>
        </authorList>
    </citation>
    <scope>NUCLEOTIDE SEQUENCE [LARGE SCALE GENOMIC DNA]</scope>
    <source>
        <strain evidence="2 5">SDS18</strain>
    </source>
</reference>
<name>A0A1G5M895_9PSED</name>
<evidence type="ECO:0000313" key="3">
    <source>
        <dbReference type="EMBL" id="SCZ20758.1"/>
    </source>
</evidence>
<feature type="signal peptide" evidence="1">
    <location>
        <begin position="1"/>
        <end position="25"/>
    </location>
</feature>
<dbReference type="AlphaFoldDB" id="A0A1G5M895"/>
<accession>A0A1G5M895</accession>
<protein>
    <submittedName>
        <fullName evidence="3">Uncharacterized protein</fullName>
    </submittedName>
</protein>
<dbReference type="Proteomes" id="UP000183046">
    <property type="component" value="Unassembled WGS sequence"/>
</dbReference>
<proteinExistence type="predicted"/>
<dbReference type="OrthoDB" id="9149051at2"/>
<feature type="chain" id="PRO_5043144752" evidence="1">
    <location>
        <begin position="26"/>
        <end position="294"/>
    </location>
</feature>
<evidence type="ECO:0000256" key="1">
    <source>
        <dbReference type="SAM" id="SignalP"/>
    </source>
</evidence>
<keyword evidence="1" id="KW-0732">Signal</keyword>
<evidence type="ECO:0000313" key="5">
    <source>
        <dbReference type="Proteomes" id="UP000189310"/>
    </source>
</evidence>
<dbReference type="Proteomes" id="UP000189310">
    <property type="component" value="Unassembled WGS sequence"/>
</dbReference>
<keyword evidence="5" id="KW-1185">Reference proteome</keyword>
<gene>
    <name evidence="2" type="ORF">BVL52_18185</name>
    <name evidence="3" type="ORF">SAMN05216279_101264</name>
</gene>